<gene>
    <name evidence="4" type="ORF">BXYJ_LOCUS7374</name>
</gene>
<dbReference type="InterPro" id="IPR050991">
    <property type="entry name" value="ECM_Regulatory_Proteins"/>
</dbReference>
<sequence>MGLVLWTLGALLLQSVCGQAPHIRNLHARFDPQQDSVYVSWTAPYVKDDLQYQVKYRLLNREDDWHYIRVQETEARLEELTNLRNGDEVEVEVKSELDGANPGQSLVINVVKQLQVDGLTLEEDDLLPPLNFQAHILDPYTVKLQWRPYNLNPNAFYIVNSKQLTPRNEDNLFRQQVRVEETEFVLRNLEPGEKYEFTIRTATAPDHTSSTAAIVEITMPGAEEYYEVGNLLISSKFNLDGTGTVNLTWEVPRNMKDKIQGYHVEYTPEQAKDWKKLYFDGSSPTTILTDLTSDTQYLLKIRTVLKNNLETDSGEFKFKTPRIPRNPIEKVDVIYSSETSDVRLQWELKRDEDSNAISGYVVYINEDPDAPEHVWRRIQHNSADKSVLIAGLLTDTTYYVRITPILSDGTVQKSTVVYRFTTLSHQPRHHHKRHRRHLRHYIKITDCYDNKDCKSSERCTQMEDGKWCLPRVRKLAKNIDTDIMVQKYVIYTN</sequence>
<protein>
    <submittedName>
        <fullName evidence="4">(pine wood nematode) hypothetical protein</fullName>
    </submittedName>
</protein>
<dbReference type="CDD" id="cd00063">
    <property type="entry name" value="FN3"/>
    <property type="match status" value="4"/>
</dbReference>
<keyword evidence="7" id="KW-1185">Reference proteome</keyword>
<reference evidence="8" key="1">
    <citation type="submission" date="2016-11" db="UniProtKB">
        <authorList>
            <consortium name="WormBaseParasite"/>
        </authorList>
    </citation>
    <scope>IDENTIFICATION</scope>
</reference>
<name>A0A1I7SQN1_BURXY</name>
<keyword evidence="1" id="KW-0677">Repeat</keyword>
<proteinExistence type="predicted"/>
<feature type="domain" description="Fibronectin type-III" evidence="3">
    <location>
        <begin position="327"/>
        <end position="425"/>
    </location>
</feature>
<dbReference type="PANTHER" id="PTHR46708:SF2">
    <property type="entry name" value="FIBRONECTIN TYPE-III DOMAIN-CONTAINING PROTEIN"/>
    <property type="match status" value="1"/>
</dbReference>
<dbReference type="SUPFAM" id="SSF49265">
    <property type="entry name" value="Fibronectin type III"/>
    <property type="match status" value="2"/>
</dbReference>
<keyword evidence="2" id="KW-0732">Signal</keyword>
<evidence type="ECO:0000256" key="1">
    <source>
        <dbReference type="ARBA" id="ARBA00022737"/>
    </source>
</evidence>
<evidence type="ECO:0000259" key="3">
    <source>
        <dbReference type="PROSITE" id="PS50853"/>
    </source>
</evidence>
<reference evidence="5" key="2">
    <citation type="submission" date="2020-08" db="EMBL/GenBank/DDBJ databases">
        <authorList>
            <person name="Kikuchi T."/>
        </authorList>
    </citation>
    <scope>NUCLEOTIDE SEQUENCE</scope>
    <source>
        <strain evidence="4">Ka4C1</strain>
    </source>
</reference>
<dbReference type="Proteomes" id="UP000659654">
    <property type="component" value="Unassembled WGS sequence"/>
</dbReference>
<dbReference type="SMART" id="SM00060">
    <property type="entry name" value="FN3"/>
    <property type="match status" value="4"/>
</dbReference>
<dbReference type="PROSITE" id="PS50853">
    <property type="entry name" value="FN3"/>
    <property type="match status" value="4"/>
</dbReference>
<feature type="signal peptide" evidence="2">
    <location>
        <begin position="1"/>
        <end position="18"/>
    </location>
</feature>
<evidence type="ECO:0000313" key="7">
    <source>
        <dbReference type="Proteomes" id="UP000659654"/>
    </source>
</evidence>
<organism evidence="6 8">
    <name type="scientific">Bursaphelenchus xylophilus</name>
    <name type="common">Pinewood nematode worm</name>
    <name type="synonym">Aphelenchoides xylophilus</name>
    <dbReference type="NCBI Taxonomy" id="6326"/>
    <lineage>
        <taxon>Eukaryota</taxon>
        <taxon>Metazoa</taxon>
        <taxon>Ecdysozoa</taxon>
        <taxon>Nematoda</taxon>
        <taxon>Chromadorea</taxon>
        <taxon>Rhabditida</taxon>
        <taxon>Tylenchina</taxon>
        <taxon>Tylenchomorpha</taxon>
        <taxon>Aphelenchoidea</taxon>
        <taxon>Aphelenchoididae</taxon>
        <taxon>Bursaphelenchus</taxon>
    </lineage>
</organism>
<accession>A0A1I7SQN1</accession>
<evidence type="ECO:0000313" key="6">
    <source>
        <dbReference type="Proteomes" id="UP000095284"/>
    </source>
</evidence>
<evidence type="ECO:0000313" key="4">
    <source>
        <dbReference type="EMBL" id="CAD5222406.1"/>
    </source>
</evidence>
<dbReference type="EMBL" id="CAJFDI010000003">
    <property type="protein sequence ID" value="CAD5222406.1"/>
    <property type="molecule type" value="Genomic_DNA"/>
</dbReference>
<dbReference type="Proteomes" id="UP000582659">
    <property type="component" value="Unassembled WGS sequence"/>
</dbReference>
<evidence type="ECO:0000313" key="5">
    <source>
        <dbReference type="EMBL" id="CAG9110134.1"/>
    </source>
</evidence>
<evidence type="ECO:0000313" key="8">
    <source>
        <dbReference type="WBParaSite" id="BXY_1534400.1"/>
    </source>
</evidence>
<dbReference type="Gene3D" id="2.60.40.10">
    <property type="entry name" value="Immunoglobulins"/>
    <property type="match status" value="4"/>
</dbReference>
<dbReference type="OrthoDB" id="261433at2759"/>
<feature type="domain" description="Fibronectin type-III" evidence="3">
    <location>
        <begin position="22"/>
        <end position="117"/>
    </location>
</feature>
<dbReference type="InterPro" id="IPR036116">
    <property type="entry name" value="FN3_sf"/>
</dbReference>
<dbReference type="Proteomes" id="UP000095284">
    <property type="component" value="Unplaced"/>
</dbReference>
<evidence type="ECO:0000256" key="2">
    <source>
        <dbReference type="SAM" id="SignalP"/>
    </source>
</evidence>
<feature type="domain" description="Fibronectin type-III" evidence="3">
    <location>
        <begin position="128"/>
        <end position="222"/>
    </location>
</feature>
<dbReference type="eggNOG" id="ENOG502QUC5">
    <property type="taxonomic scope" value="Eukaryota"/>
</dbReference>
<dbReference type="WBParaSite" id="BXY_1534400.1">
    <property type="protein sequence ID" value="BXY_1534400.1"/>
    <property type="gene ID" value="BXY_1534400"/>
</dbReference>
<dbReference type="Pfam" id="PF00041">
    <property type="entry name" value="fn3"/>
    <property type="match status" value="3"/>
</dbReference>
<dbReference type="InterPro" id="IPR003961">
    <property type="entry name" value="FN3_dom"/>
</dbReference>
<dbReference type="AlphaFoldDB" id="A0A1I7SQN1"/>
<feature type="domain" description="Fibronectin type-III" evidence="3">
    <location>
        <begin position="227"/>
        <end position="323"/>
    </location>
</feature>
<dbReference type="PANTHER" id="PTHR46708">
    <property type="entry name" value="TENASCIN"/>
    <property type="match status" value="1"/>
</dbReference>
<dbReference type="EMBL" id="CAJFCV020000003">
    <property type="protein sequence ID" value="CAG9110134.1"/>
    <property type="molecule type" value="Genomic_DNA"/>
</dbReference>
<dbReference type="InterPro" id="IPR013783">
    <property type="entry name" value="Ig-like_fold"/>
</dbReference>
<feature type="chain" id="PRO_5036022238" evidence="2">
    <location>
        <begin position="19"/>
        <end position="493"/>
    </location>
</feature>